<name>A0A481YP45_9VIRU</name>
<evidence type="ECO:0000313" key="1">
    <source>
        <dbReference type="EMBL" id="QBK84870.1"/>
    </source>
</evidence>
<organism evidence="1">
    <name type="scientific">Pithovirus LCDPAC02</name>
    <dbReference type="NCBI Taxonomy" id="2506601"/>
    <lineage>
        <taxon>Viruses</taxon>
        <taxon>Pithoviruses</taxon>
    </lineage>
</organism>
<reference evidence="1" key="1">
    <citation type="journal article" date="2019" name="MBio">
        <title>Virus Genomes from Deep Sea Sediments Expand the Ocean Megavirome and Support Independent Origins of Viral Gigantism.</title>
        <authorList>
            <person name="Backstrom D."/>
            <person name="Yutin N."/>
            <person name="Jorgensen S.L."/>
            <person name="Dharamshi J."/>
            <person name="Homa F."/>
            <person name="Zaremba-Niedwiedzka K."/>
            <person name="Spang A."/>
            <person name="Wolf Y.I."/>
            <person name="Koonin E.V."/>
            <person name="Ettema T.J."/>
        </authorList>
    </citation>
    <scope>NUCLEOTIDE SEQUENCE</scope>
</reference>
<protein>
    <submittedName>
        <fullName evidence="1">Uncharacterized protein</fullName>
    </submittedName>
</protein>
<sequence>MDVLELIDWIIEYECNNNIYCYLDNIDNYNYSENINNGIKYKISLLKSENDIYYKEIFEIIKKIIKLLFKLFKIDYNFNILLKFQVTDYTLLEMTNEDDEHIKIIYNDRASCLHYTDKENVKYEYYINDIYKFDEDYVKEINCPIYNEKIKTDSHYTYNRIYKYIQYINLFIPSGSFIRVIKMLDNLNFGCIYRLISDNDKSINKEFNISSKIDYNNNLELINIYYILSYK</sequence>
<gene>
    <name evidence="1" type="ORF">LCDPAC02_00690</name>
</gene>
<accession>A0A481YP45</accession>
<dbReference type="EMBL" id="MK500299">
    <property type="protein sequence ID" value="QBK84870.1"/>
    <property type="molecule type" value="Genomic_DNA"/>
</dbReference>
<proteinExistence type="predicted"/>